<accession>A0ABQ6M1V1</accession>
<dbReference type="Proteomes" id="UP001224392">
    <property type="component" value="Unassembled WGS sequence"/>
</dbReference>
<keyword evidence="3" id="KW-1185">Reference proteome</keyword>
<feature type="chain" id="PRO_5045867413" evidence="1">
    <location>
        <begin position="27"/>
        <end position="168"/>
    </location>
</feature>
<evidence type="ECO:0000313" key="3">
    <source>
        <dbReference type="Proteomes" id="UP001224392"/>
    </source>
</evidence>
<protein>
    <submittedName>
        <fullName evidence="2">Uncharacterized protein</fullName>
    </submittedName>
</protein>
<organism evidence="2 3">
    <name type="scientific">Biformimicrobium ophioploci</name>
    <dbReference type="NCBI Taxonomy" id="3036711"/>
    <lineage>
        <taxon>Bacteria</taxon>
        <taxon>Pseudomonadati</taxon>
        <taxon>Pseudomonadota</taxon>
        <taxon>Gammaproteobacteria</taxon>
        <taxon>Cellvibrionales</taxon>
        <taxon>Microbulbiferaceae</taxon>
        <taxon>Biformimicrobium</taxon>
    </lineage>
</organism>
<proteinExistence type="predicted"/>
<evidence type="ECO:0000256" key="1">
    <source>
        <dbReference type="SAM" id="SignalP"/>
    </source>
</evidence>
<sequence length="168" mass="19256">MKKQSHAFAAITISLLLGFVCSPGHANTGNYPAYLNEAYCTDLTDQFIDSGMRSLEKYVNDHFRPDRRRGISNTISFLDKRGEWLGECNAYLLDVKKSNVFYNEQTTDEIFMAMQALARELKHVKDGVEYPDALGQNNPQPHIKSRFQVLAKAVDKHHTVRLMQKQFQ</sequence>
<evidence type="ECO:0000313" key="2">
    <source>
        <dbReference type="EMBL" id="GMG88330.1"/>
    </source>
</evidence>
<dbReference type="EMBL" id="BSYJ01000006">
    <property type="protein sequence ID" value="GMG88330.1"/>
    <property type="molecule type" value="Genomic_DNA"/>
</dbReference>
<keyword evidence="1" id="KW-0732">Signal</keyword>
<name>A0ABQ6M1V1_9GAMM</name>
<reference evidence="2 3" key="1">
    <citation type="submission" date="2023-04" db="EMBL/GenBank/DDBJ databases">
        <title>Marinobulbifer ophiurae gen. nov., sp. Nov., isolate from tissue of brittle star Ophioplocus japonicus.</title>
        <authorList>
            <person name="Kawano K."/>
            <person name="Sawayama S."/>
            <person name="Nakagawa S."/>
        </authorList>
    </citation>
    <scope>NUCLEOTIDE SEQUENCE [LARGE SCALE GENOMIC DNA]</scope>
    <source>
        <strain evidence="2 3">NKW57</strain>
    </source>
</reference>
<comment type="caution">
    <text evidence="2">The sequence shown here is derived from an EMBL/GenBank/DDBJ whole genome shotgun (WGS) entry which is preliminary data.</text>
</comment>
<dbReference type="RefSeq" id="WP_285764944.1">
    <property type="nucleotide sequence ID" value="NZ_BSYJ01000006.1"/>
</dbReference>
<gene>
    <name evidence="2" type="ORF">MNKW57_26510</name>
</gene>
<feature type="signal peptide" evidence="1">
    <location>
        <begin position="1"/>
        <end position="26"/>
    </location>
</feature>